<evidence type="ECO:0000259" key="5">
    <source>
        <dbReference type="SMART" id="SM00861"/>
    </source>
</evidence>
<dbReference type="GO" id="GO:0016740">
    <property type="term" value="F:transferase activity"/>
    <property type="evidence" value="ECO:0007669"/>
    <property type="project" value="UniProtKB-KW"/>
</dbReference>
<keyword evidence="4" id="KW-0786">Thiamine pyrophosphate</keyword>
<proteinExistence type="inferred from homology"/>
<dbReference type="InterPro" id="IPR020826">
    <property type="entry name" value="Transketolase_BS"/>
</dbReference>
<dbReference type="Gene3D" id="3.40.50.970">
    <property type="match status" value="1"/>
</dbReference>
<evidence type="ECO:0000256" key="3">
    <source>
        <dbReference type="ARBA" id="ARBA00022679"/>
    </source>
</evidence>
<evidence type="ECO:0000256" key="2">
    <source>
        <dbReference type="ARBA" id="ARBA00007131"/>
    </source>
</evidence>
<comment type="similarity">
    <text evidence="2">Belongs to the transketolase family.</text>
</comment>
<dbReference type="InterPro" id="IPR051157">
    <property type="entry name" value="PDH/Transketolase"/>
</dbReference>
<dbReference type="Pfam" id="PF02780">
    <property type="entry name" value="Transketolase_C"/>
    <property type="match status" value="1"/>
</dbReference>
<dbReference type="SMART" id="SM00861">
    <property type="entry name" value="Transket_pyr"/>
    <property type="match status" value="1"/>
</dbReference>
<evidence type="ECO:0000256" key="4">
    <source>
        <dbReference type="ARBA" id="ARBA00023052"/>
    </source>
</evidence>
<dbReference type="CDD" id="cd07033">
    <property type="entry name" value="TPP_PYR_DXS_TK_like"/>
    <property type="match status" value="1"/>
</dbReference>
<sequence>MRTTYGKELVNLGKKYDDLVVLDADLAKSTKTELFKNQFPERFFDMGISEADMVVTAAGLASVGFKPFCSSFAIFLTGRVYDQIRNSIAYPHWNVKLVSTHAGISVGEDGASHQMLEDIALTRVIPDMTILSPSDSTMVKNLMEKIYNYDSYLYMRLSRNDVYDIYEEGTEFNIGESFIHGIGKDITIIATGQMVSKALEAEKTLKKEGIACGVVDMYTIKPLDTKTIDKILNISKGILVCEEHSYIGGLFGAISEYVVRNNPVIVDFVALNDTFGESGKVEELFEKYGLDKDTIIKKGKSVYDRI</sequence>
<dbReference type="Proteomes" id="UP000262454">
    <property type="component" value="Unassembled WGS sequence"/>
</dbReference>
<evidence type="ECO:0000313" key="6">
    <source>
        <dbReference type="EMBL" id="HAF07849.1"/>
    </source>
</evidence>
<dbReference type="PANTHER" id="PTHR43825:SF1">
    <property type="entry name" value="TRANSKETOLASE-LIKE PYRIMIDINE-BINDING DOMAIN-CONTAINING PROTEIN"/>
    <property type="match status" value="1"/>
</dbReference>
<reference evidence="6 7" key="1">
    <citation type="journal article" date="2018" name="Nat. Biotechnol.">
        <title>A standardized bacterial taxonomy based on genome phylogeny substantially revises the tree of life.</title>
        <authorList>
            <person name="Parks D.H."/>
            <person name="Chuvochina M."/>
            <person name="Waite D.W."/>
            <person name="Rinke C."/>
            <person name="Skarshewski A."/>
            <person name="Chaumeil P.A."/>
            <person name="Hugenholtz P."/>
        </authorList>
    </citation>
    <scope>NUCLEOTIDE SEQUENCE [LARGE SCALE GENOMIC DNA]</scope>
    <source>
        <strain evidence="6">UBA7921</strain>
    </source>
</reference>
<dbReference type="AlphaFoldDB" id="A0A348MLC3"/>
<dbReference type="InterPro" id="IPR009014">
    <property type="entry name" value="Transketo_C/PFOR_II"/>
</dbReference>
<comment type="cofactor">
    <cofactor evidence="1">
        <name>thiamine diphosphate</name>
        <dbReference type="ChEBI" id="CHEBI:58937"/>
    </cofactor>
</comment>
<dbReference type="Gene3D" id="3.40.50.920">
    <property type="match status" value="1"/>
</dbReference>
<dbReference type="PROSITE" id="PS00802">
    <property type="entry name" value="TRANSKETOLASE_2"/>
    <property type="match status" value="1"/>
</dbReference>
<dbReference type="SUPFAM" id="SSF52922">
    <property type="entry name" value="TK C-terminal domain-like"/>
    <property type="match status" value="1"/>
</dbReference>
<dbReference type="InterPro" id="IPR029061">
    <property type="entry name" value="THDP-binding"/>
</dbReference>
<accession>A0A348MLC3</accession>
<name>A0A348MLC3_UNCW3</name>
<comment type="caution">
    <text evidence="6">The sequence shown here is derived from an EMBL/GenBank/DDBJ whole genome shotgun (WGS) entry which is preliminary data.</text>
</comment>
<evidence type="ECO:0000313" key="7">
    <source>
        <dbReference type="Proteomes" id="UP000262454"/>
    </source>
</evidence>
<dbReference type="InterPro" id="IPR033248">
    <property type="entry name" value="Transketolase_C"/>
</dbReference>
<dbReference type="InterPro" id="IPR005475">
    <property type="entry name" value="Transketolase-like_Pyr-bd"/>
</dbReference>
<protein>
    <submittedName>
        <fullName evidence="6">Transketolase</fullName>
    </submittedName>
</protein>
<dbReference type="SUPFAM" id="SSF52518">
    <property type="entry name" value="Thiamin diphosphate-binding fold (THDP-binding)"/>
    <property type="match status" value="1"/>
</dbReference>
<dbReference type="PANTHER" id="PTHR43825">
    <property type="entry name" value="PYRUVATE DEHYDROGENASE E1 COMPONENT"/>
    <property type="match status" value="1"/>
</dbReference>
<gene>
    <name evidence="6" type="ORF">DCG82_05555</name>
</gene>
<feature type="domain" description="Transketolase-like pyrimidine-binding" evidence="5">
    <location>
        <begin position="1"/>
        <end position="165"/>
    </location>
</feature>
<dbReference type="FunFam" id="3.40.50.970:FF:000129">
    <property type="entry name" value="Transketolase"/>
    <property type="match status" value="1"/>
</dbReference>
<dbReference type="Pfam" id="PF02779">
    <property type="entry name" value="Transket_pyr"/>
    <property type="match status" value="1"/>
</dbReference>
<keyword evidence="3" id="KW-0808">Transferase</keyword>
<evidence type="ECO:0000256" key="1">
    <source>
        <dbReference type="ARBA" id="ARBA00001964"/>
    </source>
</evidence>
<dbReference type="EMBL" id="DMCX01000035">
    <property type="protein sequence ID" value="HAF07849.1"/>
    <property type="molecule type" value="Genomic_DNA"/>
</dbReference>
<organism evidence="6 7">
    <name type="scientific">candidate division WOR-3 bacterium</name>
    <dbReference type="NCBI Taxonomy" id="2052148"/>
    <lineage>
        <taxon>Bacteria</taxon>
        <taxon>Bacteria division WOR-3</taxon>
    </lineage>
</organism>